<sequence>MSRDVTFADITGAIDNRDPQLADLIVRYLNLPDPPEDRPEGAPASEAKPLGQDSWTLAKLRQTLSPYSLWGKSDDEIKAIRTEAWESLMAADNPPPRLRLGDLLIALYERGDEWGRSALIDVFRRAKMGWGIWRGFKRIYKLAEQRHDAELFGVLAWRLDVFTNKPYNYNEVSPATALYLRRRAWRYLRQLGAAVPELYPQFAVQVLRHYEAGYTPYGCWIIHQIWNHQSLVGSRSAGWYSSPPDKLSNRAFDAAWKLSAEPLLRLIEDSNNDGVLRFATRALEADFPETLREVDPAWLGRLGRKPAGSVHEFVISLLERNPEFHQSKLAGLGLHAMVLQLLGSPSEKAAKYAIEYAKNHAKGDDLSAEVLLKLLQNATSPARKFAQSRLEKLDPKRIGLVGLIALLDTSAQKFATKMLEAGFTPKDLTPALYLSLITGGWRQRQWVEKFFEKHKQKPSAALLKHVVESPQLSYWDKRRVYDQLRSRPVKEIGVEWIKAKLLDPESSDTISQWLRSGVLKKDQLDVAWLEGLVSNVRLRSTALAVLGDPAKVKPKRLRLSWLLELARHPDPELSSFARNYLLEHYAPEVFGGGDRAAGVDRLWSMAAGSDGGKAQPEAVRVFAQTYLVYHHPGIGPDKDDPLRGVLEAKLKSEDYGLDRARGLLLDPRPDVRRFAAAVAGQELVRWGDRDLVYALAASDYKEPRKIGSEVLLSIGEEHDDKPTPPVDWLIPARVFALAESAVKSSREVASALIRRHYRALGGAARLAWLMESPDREVRLFAVRLLWEQHRPETIPASWTPKKGPGVPSRAQAKVEVLASAPEGSERFETGEALRQFLRTVMFGLPPGRTERREPIAGLPKRQLAASEGKRRLVEVVRDLAVEDGEFAPIAVVVLDEFMHSQARGEWQACVAALARIRATHSGISTQLPPALSA</sequence>
<dbReference type="STRING" id="391625.PPSIR1_22421"/>
<evidence type="ECO:0000313" key="2">
    <source>
        <dbReference type="Proteomes" id="UP000005801"/>
    </source>
</evidence>
<dbReference type="EMBL" id="ABCS01000106">
    <property type="protein sequence ID" value="EDM75032.1"/>
    <property type="molecule type" value="Genomic_DNA"/>
</dbReference>
<keyword evidence="2" id="KW-1185">Reference proteome</keyword>
<evidence type="ECO:0000313" key="1">
    <source>
        <dbReference type="EMBL" id="EDM75032.1"/>
    </source>
</evidence>
<dbReference type="AlphaFoldDB" id="A6GGF6"/>
<dbReference type="eggNOG" id="COG0272">
    <property type="taxonomic scope" value="Bacteria"/>
</dbReference>
<dbReference type="RefSeq" id="WP_006975796.1">
    <property type="nucleotide sequence ID" value="NZ_ABCS01000106.1"/>
</dbReference>
<dbReference type="InterPro" id="IPR016024">
    <property type="entry name" value="ARM-type_fold"/>
</dbReference>
<organism evidence="1 2">
    <name type="scientific">Plesiocystis pacifica SIR-1</name>
    <dbReference type="NCBI Taxonomy" id="391625"/>
    <lineage>
        <taxon>Bacteria</taxon>
        <taxon>Pseudomonadati</taxon>
        <taxon>Myxococcota</taxon>
        <taxon>Polyangia</taxon>
        <taxon>Nannocystales</taxon>
        <taxon>Nannocystaceae</taxon>
        <taxon>Plesiocystis</taxon>
    </lineage>
</organism>
<dbReference type="OrthoDB" id="2942229at2"/>
<gene>
    <name evidence="1" type="ORF">PPSIR1_22421</name>
</gene>
<comment type="caution">
    <text evidence="1">The sequence shown here is derived from an EMBL/GenBank/DDBJ whole genome shotgun (WGS) entry which is preliminary data.</text>
</comment>
<dbReference type="SUPFAM" id="SSF48371">
    <property type="entry name" value="ARM repeat"/>
    <property type="match status" value="1"/>
</dbReference>
<dbReference type="Proteomes" id="UP000005801">
    <property type="component" value="Unassembled WGS sequence"/>
</dbReference>
<protein>
    <submittedName>
        <fullName evidence="1">Uncharacterized protein</fullName>
    </submittedName>
</protein>
<accession>A6GGF6</accession>
<name>A6GGF6_9BACT</name>
<reference evidence="1 2" key="1">
    <citation type="submission" date="2007-06" db="EMBL/GenBank/DDBJ databases">
        <authorList>
            <person name="Shimkets L."/>
            <person name="Ferriera S."/>
            <person name="Johnson J."/>
            <person name="Kravitz S."/>
            <person name="Beeson K."/>
            <person name="Sutton G."/>
            <person name="Rogers Y.-H."/>
            <person name="Friedman R."/>
            <person name="Frazier M."/>
            <person name="Venter J.C."/>
        </authorList>
    </citation>
    <scope>NUCLEOTIDE SEQUENCE [LARGE SCALE GENOMIC DNA]</scope>
    <source>
        <strain evidence="1 2">SIR-1</strain>
    </source>
</reference>
<proteinExistence type="predicted"/>